<dbReference type="RefSeq" id="WP_268924398.1">
    <property type="nucleotide sequence ID" value="NZ_JAPTGB010000004.1"/>
</dbReference>
<gene>
    <name evidence="2" type="ORF">O0S10_02895</name>
</gene>
<dbReference type="Proteomes" id="UP001141422">
    <property type="component" value="Unassembled WGS sequence"/>
</dbReference>
<organism evidence="2 3">
    <name type="scientific">Methanocorpusculum petauri</name>
    <dbReference type="NCBI Taxonomy" id="3002863"/>
    <lineage>
        <taxon>Archaea</taxon>
        <taxon>Methanobacteriati</taxon>
        <taxon>Methanobacteriota</taxon>
        <taxon>Stenosarchaea group</taxon>
        <taxon>Methanomicrobia</taxon>
        <taxon>Methanomicrobiales</taxon>
        <taxon>Methanocorpusculaceae</taxon>
        <taxon>Methanocorpusculum</taxon>
    </lineage>
</organism>
<dbReference type="InterPro" id="IPR003826">
    <property type="entry name" value="AdoMetDC_fam_prok"/>
</dbReference>
<evidence type="ECO:0000313" key="3">
    <source>
        <dbReference type="Proteomes" id="UP001141422"/>
    </source>
</evidence>
<protein>
    <submittedName>
        <fullName evidence="2">Uncharacterized protein</fullName>
    </submittedName>
</protein>
<comment type="caution">
    <text evidence="2">The sequence shown here is derived from an EMBL/GenBank/DDBJ whole genome shotgun (WGS) entry which is preliminary data.</text>
</comment>
<dbReference type="Gene3D" id="3.60.90.10">
    <property type="entry name" value="S-adenosylmethionine decarboxylase"/>
    <property type="match status" value="1"/>
</dbReference>
<comment type="cofactor">
    <cofactor evidence="1">
        <name>pyruvate</name>
        <dbReference type="ChEBI" id="CHEBI:15361"/>
    </cofactor>
</comment>
<evidence type="ECO:0000313" key="2">
    <source>
        <dbReference type="EMBL" id="MCZ0860177.1"/>
    </source>
</evidence>
<proteinExistence type="predicted"/>
<evidence type="ECO:0000256" key="1">
    <source>
        <dbReference type="ARBA" id="ARBA00001928"/>
    </source>
</evidence>
<accession>A0ABT4IEL3</accession>
<sequence>MKKLVRILGMEAYGECIIEEFGKGELFGKSVIQLRSISCISTHLAPNSDETSIDIFSCKVRRRFCR</sequence>
<keyword evidence="3" id="KW-1185">Reference proteome</keyword>
<dbReference type="Pfam" id="PF02675">
    <property type="entry name" value="AdoMet_dc"/>
    <property type="match status" value="1"/>
</dbReference>
<dbReference type="EMBL" id="JAPTGB010000004">
    <property type="protein sequence ID" value="MCZ0860177.1"/>
    <property type="molecule type" value="Genomic_DNA"/>
</dbReference>
<reference evidence="2" key="1">
    <citation type="submission" date="2022-12" db="EMBL/GenBank/DDBJ databases">
        <title>Isolation and characterisation of novel Methanocorpusculum spp. from native Australian herbivores indicates the genus is ancestrally host-associated.</title>
        <authorList>
            <person name="Volmer J.G."/>
            <person name="Soo R.M."/>
            <person name="Evans P.N."/>
            <person name="Hoedt E.C."/>
            <person name="Astorga Alsina A.L."/>
            <person name="Woodcroft B.J."/>
            <person name="Tyson G.W."/>
            <person name="Hugenholtz P."/>
            <person name="Morrison M."/>
        </authorList>
    </citation>
    <scope>NUCLEOTIDE SEQUENCE</scope>
    <source>
        <strain evidence="2">MG</strain>
    </source>
</reference>
<name>A0ABT4IEL3_9EURY</name>